<protein>
    <recommendedName>
        <fullName evidence="3">DUF4371 domain-containing protein</fullName>
    </recommendedName>
</protein>
<proteinExistence type="predicted"/>
<sequence length="71" mass="8027">MFDCTPDVSNNEQMITGITGDYLTQTIMKKLKKDGLEIRNCRGQSYENSSNMVGVYKAVQARILENHPQAM</sequence>
<keyword evidence="2" id="KW-1185">Reference proteome</keyword>
<evidence type="ECO:0008006" key="3">
    <source>
        <dbReference type="Google" id="ProtNLM"/>
    </source>
</evidence>
<name>A0ABQ9IIJ6_9NEOP</name>
<evidence type="ECO:0000313" key="2">
    <source>
        <dbReference type="Proteomes" id="UP001159363"/>
    </source>
</evidence>
<accession>A0ABQ9IIJ6</accession>
<organism evidence="1 2">
    <name type="scientific">Dryococelus australis</name>
    <dbReference type="NCBI Taxonomy" id="614101"/>
    <lineage>
        <taxon>Eukaryota</taxon>
        <taxon>Metazoa</taxon>
        <taxon>Ecdysozoa</taxon>
        <taxon>Arthropoda</taxon>
        <taxon>Hexapoda</taxon>
        <taxon>Insecta</taxon>
        <taxon>Pterygota</taxon>
        <taxon>Neoptera</taxon>
        <taxon>Polyneoptera</taxon>
        <taxon>Phasmatodea</taxon>
        <taxon>Verophasmatodea</taxon>
        <taxon>Anareolatae</taxon>
        <taxon>Phasmatidae</taxon>
        <taxon>Eurycanthinae</taxon>
        <taxon>Dryococelus</taxon>
    </lineage>
</organism>
<comment type="caution">
    <text evidence="1">The sequence shown here is derived from an EMBL/GenBank/DDBJ whole genome shotgun (WGS) entry which is preliminary data.</text>
</comment>
<dbReference type="Proteomes" id="UP001159363">
    <property type="component" value="Chromosome 1"/>
</dbReference>
<gene>
    <name evidence="1" type="ORF">PR048_001869</name>
</gene>
<reference evidence="1 2" key="1">
    <citation type="submission" date="2023-02" db="EMBL/GenBank/DDBJ databases">
        <title>LHISI_Scaffold_Assembly.</title>
        <authorList>
            <person name="Stuart O.P."/>
            <person name="Cleave R."/>
            <person name="Magrath M.J.L."/>
            <person name="Mikheyev A.S."/>
        </authorList>
    </citation>
    <scope>NUCLEOTIDE SEQUENCE [LARGE SCALE GENOMIC DNA]</scope>
    <source>
        <strain evidence="1">Daus_M_001</strain>
        <tissue evidence="1">Leg muscle</tissue>
    </source>
</reference>
<dbReference type="EMBL" id="JARBHB010000001">
    <property type="protein sequence ID" value="KAJ8896525.1"/>
    <property type="molecule type" value="Genomic_DNA"/>
</dbReference>
<dbReference type="PANTHER" id="PTHR45749:SF21">
    <property type="entry name" value="DUF4371 DOMAIN-CONTAINING PROTEIN"/>
    <property type="match status" value="1"/>
</dbReference>
<dbReference type="PANTHER" id="PTHR45749">
    <property type="match status" value="1"/>
</dbReference>
<evidence type="ECO:0000313" key="1">
    <source>
        <dbReference type="EMBL" id="KAJ8896525.1"/>
    </source>
</evidence>